<sequence length="134" mass="14955">MKRDAKKDLEMQEPATAPWGLGISETDFEKLTAGLEPQDHDDKWRVVVSPLGENGIISVHFSRTATGIPHYILFIRPSDGGSSGATIEAITWEQNKGGIYIWEEMAKMTVVTISRSLLECDYDVLPLYNTDDIL</sequence>
<dbReference type="OrthoDB" id="4521980at2759"/>
<gene>
    <name evidence="2" type="ORF">APUU_61167S</name>
</gene>
<protein>
    <submittedName>
        <fullName evidence="2">Uncharacterized protein</fullName>
    </submittedName>
</protein>
<organism evidence="2 3">
    <name type="scientific">Aspergillus puulaauensis</name>
    <dbReference type="NCBI Taxonomy" id="1220207"/>
    <lineage>
        <taxon>Eukaryota</taxon>
        <taxon>Fungi</taxon>
        <taxon>Dikarya</taxon>
        <taxon>Ascomycota</taxon>
        <taxon>Pezizomycotina</taxon>
        <taxon>Eurotiomycetes</taxon>
        <taxon>Eurotiomycetidae</taxon>
        <taxon>Eurotiales</taxon>
        <taxon>Aspergillaceae</taxon>
        <taxon>Aspergillus</taxon>
    </lineage>
</organism>
<dbReference type="EMBL" id="AP024448">
    <property type="protein sequence ID" value="BCS28119.1"/>
    <property type="molecule type" value="Genomic_DNA"/>
</dbReference>
<evidence type="ECO:0000313" key="2">
    <source>
        <dbReference type="EMBL" id="BCS28119.1"/>
    </source>
</evidence>
<dbReference type="GeneID" id="64978116"/>
<dbReference type="Proteomes" id="UP000654913">
    <property type="component" value="Chromosome 6"/>
</dbReference>
<name>A0A7R8AQD7_9EURO</name>
<keyword evidence="3" id="KW-1185">Reference proteome</keyword>
<evidence type="ECO:0000256" key="1">
    <source>
        <dbReference type="SAM" id="MobiDB-lite"/>
    </source>
</evidence>
<feature type="compositionally biased region" description="Basic and acidic residues" evidence="1">
    <location>
        <begin position="1"/>
        <end position="10"/>
    </location>
</feature>
<reference evidence="2" key="1">
    <citation type="submission" date="2021-01" db="EMBL/GenBank/DDBJ databases">
        <authorList>
            <consortium name="Aspergillus puulaauensis MK2 genome sequencing consortium"/>
            <person name="Kazuki M."/>
            <person name="Futagami T."/>
        </authorList>
    </citation>
    <scope>NUCLEOTIDE SEQUENCE</scope>
    <source>
        <strain evidence="2">MK2</strain>
    </source>
</reference>
<proteinExistence type="predicted"/>
<reference evidence="2" key="2">
    <citation type="submission" date="2021-02" db="EMBL/GenBank/DDBJ databases">
        <title>Aspergillus puulaauensis MK2 genome sequence.</title>
        <authorList>
            <person name="Futagami T."/>
            <person name="Mori K."/>
            <person name="Kadooka C."/>
            <person name="Tanaka T."/>
        </authorList>
    </citation>
    <scope>NUCLEOTIDE SEQUENCE</scope>
    <source>
        <strain evidence="2">MK2</strain>
    </source>
</reference>
<accession>A0A7R8AQD7</accession>
<dbReference type="KEGG" id="apuu:APUU_61167S"/>
<dbReference type="AlphaFoldDB" id="A0A7R8AQD7"/>
<dbReference type="RefSeq" id="XP_041560305.1">
    <property type="nucleotide sequence ID" value="XM_041694478.1"/>
</dbReference>
<feature type="region of interest" description="Disordered" evidence="1">
    <location>
        <begin position="1"/>
        <end position="20"/>
    </location>
</feature>
<evidence type="ECO:0000313" key="3">
    <source>
        <dbReference type="Proteomes" id="UP000654913"/>
    </source>
</evidence>